<feature type="non-terminal residue" evidence="1">
    <location>
        <position position="1"/>
    </location>
</feature>
<protein>
    <submittedName>
        <fullName evidence="1">Uncharacterized protein</fullName>
    </submittedName>
</protein>
<sequence>ELMEEAAIAQGMKQTLIRSDEEVKAILEADAAAQAADRQAELAIDAAGKVPGLGKEIEPNSPLALSTEAA</sequence>
<comment type="caution">
    <text evidence="1">The sequence shown here is derived from an EMBL/GenBank/DDBJ whole genome shotgun (WGS) entry which is preliminary data.</text>
</comment>
<evidence type="ECO:0000313" key="1">
    <source>
        <dbReference type="EMBL" id="GAG17486.1"/>
    </source>
</evidence>
<organism evidence="1">
    <name type="scientific">marine sediment metagenome</name>
    <dbReference type="NCBI Taxonomy" id="412755"/>
    <lineage>
        <taxon>unclassified sequences</taxon>
        <taxon>metagenomes</taxon>
        <taxon>ecological metagenomes</taxon>
    </lineage>
</organism>
<name>X0WXN0_9ZZZZ</name>
<proteinExistence type="predicted"/>
<accession>X0WXN0</accession>
<dbReference type="EMBL" id="BARS01037985">
    <property type="protein sequence ID" value="GAG17486.1"/>
    <property type="molecule type" value="Genomic_DNA"/>
</dbReference>
<reference evidence="1" key="1">
    <citation type="journal article" date="2014" name="Front. Microbiol.">
        <title>High frequency of phylogenetically diverse reductive dehalogenase-homologous genes in deep subseafloor sedimentary metagenomes.</title>
        <authorList>
            <person name="Kawai M."/>
            <person name="Futagami T."/>
            <person name="Toyoda A."/>
            <person name="Takaki Y."/>
            <person name="Nishi S."/>
            <person name="Hori S."/>
            <person name="Arai W."/>
            <person name="Tsubouchi T."/>
            <person name="Morono Y."/>
            <person name="Uchiyama I."/>
            <person name="Ito T."/>
            <person name="Fujiyama A."/>
            <person name="Inagaki F."/>
            <person name="Takami H."/>
        </authorList>
    </citation>
    <scope>NUCLEOTIDE SEQUENCE</scope>
    <source>
        <strain evidence="1">Expedition CK06-06</strain>
    </source>
</reference>
<gene>
    <name evidence="1" type="ORF">S01H1_58172</name>
</gene>
<dbReference type="AlphaFoldDB" id="X0WXN0"/>